<dbReference type="KEGG" id="mev:Metev_2041"/>
<dbReference type="RefSeq" id="WP_013195435.1">
    <property type="nucleotide sequence ID" value="NC_014253.1"/>
</dbReference>
<reference evidence="2 3" key="1">
    <citation type="submission" date="2010-06" db="EMBL/GenBank/DDBJ databases">
        <title>Complete sequence chromosome of Methanohalobium evestigatum Z-7303.</title>
        <authorList>
            <consortium name="US DOE Joint Genome Institute"/>
            <person name="Lucas S."/>
            <person name="Copeland A."/>
            <person name="Lapidus A."/>
            <person name="Cheng J.-F."/>
            <person name="Bruce D."/>
            <person name="Goodwin L."/>
            <person name="Pitluck S."/>
            <person name="Saunders E."/>
            <person name="Detter J.C."/>
            <person name="Han C."/>
            <person name="Tapia R."/>
            <person name="Land M."/>
            <person name="Hauser L."/>
            <person name="Kyrpides N."/>
            <person name="Mikhailova N."/>
            <person name="Sieprawska-Lupa M."/>
            <person name="Whitman W.B."/>
            <person name="Anderson I."/>
            <person name="Woyke T."/>
        </authorList>
    </citation>
    <scope>NUCLEOTIDE SEQUENCE [LARGE SCALE GENOMIC DNA]</scope>
    <source>
        <strain evidence="3">ATCC BAA-1072 / DSM 3721 / NBRC 107634 / OCM 161 / Z-7303</strain>
    </source>
</reference>
<evidence type="ECO:0000313" key="2">
    <source>
        <dbReference type="EMBL" id="ADI74870.1"/>
    </source>
</evidence>
<dbReference type="GeneID" id="9347701"/>
<keyword evidence="1" id="KW-0472">Membrane</keyword>
<dbReference type="AlphaFoldDB" id="D7EBM8"/>
<keyword evidence="3" id="KW-1185">Reference proteome</keyword>
<evidence type="ECO:0000313" key="3">
    <source>
        <dbReference type="Proteomes" id="UP000000391"/>
    </source>
</evidence>
<dbReference type="OrthoDB" id="65647at2157"/>
<feature type="transmembrane region" description="Helical" evidence="1">
    <location>
        <begin position="165"/>
        <end position="193"/>
    </location>
</feature>
<dbReference type="EMBL" id="CP002069">
    <property type="protein sequence ID" value="ADI74870.1"/>
    <property type="molecule type" value="Genomic_DNA"/>
</dbReference>
<feature type="transmembrane region" description="Helical" evidence="1">
    <location>
        <begin position="17"/>
        <end position="34"/>
    </location>
</feature>
<proteinExistence type="predicted"/>
<sequence>MSIQYHYQLLKKRKLKLIYITLAFILTYFASWLPDFHLQGMEGVDISSVAAFGPLNGMLLGPYIGPIVSFFGIMTHVVTDTSHISANLFHFATPVFVMLSSVVSGLVITRKEKPALYIFSSLIVLWYFFDTGREVFYLPWFHILVLFAFIIFYKRYQHKLMHVSVYTFLLLFMGSLMAILTDHMAGNITALLMMDLPVRLFESSVTVYPIERAILAFGAAFMMFILVAALQYSIMELKKTNGEIDDMQMENLINYAQYDVKRILDEEQEEKNKDLEDKNKD</sequence>
<dbReference type="HOGENOM" id="CLU_1072051_0_0_2"/>
<feature type="transmembrane region" description="Helical" evidence="1">
    <location>
        <begin position="213"/>
        <end position="234"/>
    </location>
</feature>
<name>D7EBM8_METEZ</name>
<feature type="transmembrane region" description="Helical" evidence="1">
    <location>
        <begin position="135"/>
        <end position="153"/>
    </location>
</feature>
<protein>
    <submittedName>
        <fullName evidence="2">Uncharacterized protein</fullName>
    </submittedName>
</protein>
<organism evidence="2 3">
    <name type="scientific">Methanohalobium evestigatum (strain ATCC BAA-1072 / DSM 3721 / NBRC 107634 / OCM 161 / Z-7303)</name>
    <dbReference type="NCBI Taxonomy" id="644295"/>
    <lineage>
        <taxon>Archaea</taxon>
        <taxon>Methanobacteriati</taxon>
        <taxon>Methanobacteriota</taxon>
        <taxon>Stenosarchaea group</taxon>
        <taxon>Methanomicrobia</taxon>
        <taxon>Methanosarcinales</taxon>
        <taxon>Methanosarcinaceae</taxon>
        <taxon>Methanohalobium</taxon>
    </lineage>
</organism>
<evidence type="ECO:0000256" key="1">
    <source>
        <dbReference type="SAM" id="Phobius"/>
    </source>
</evidence>
<feature type="transmembrane region" description="Helical" evidence="1">
    <location>
        <begin position="88"/>
        <end position="107"/>
    </location>
</feature>
<keyword evidence="1" id="KW-1133">Transmembrane helix</keyword>
<dbReference type="Proteomes" id="UP000000391">
    <property type="component" value="Chromosome"/>
</dbReference>
<gene>
    <name evidence="2" type="ordered locus">Metev_2041</name>
</gene>
<accession>D7EBM8</accession>
<keyword evidence="1" id="KW-0812">Transmembrane</keyword>